<dbReference type="HOGENOM" id="CLU_2576189_0_0_1"/>
<dbReference type="KEGG" id="cqu:CpipJ_CPIJ008061"/>
<dbReference type="PANTHER" id="PTHR45685">
    <property type="entry name" value="HELICASE SRCAP-RELATED"/>
    <property type="match status" value="1"/>
</dbReference>
<organism>
    <name type="scientific">Culex quinquefasciatus</name>
    <name type="common">Southern house mosquito</name>
    <name type="synonym">Culex pungens</name>
    <dbReference type="NCBI Taxonomy" id="7176"/>
    <lineage>
        <taxon>Eukaryota</taxon>
        <taxon>Metazoa</taxon>
        <taxon>Ecdysozoa</taxon>
        <taxon>Arthropoda</taxon>
        <taxon>Hexapoda</taxon>
        <taxon>Insecta</taxon>
        <taxon>Pterygota</taxon>
        <taxon>Neoptera</taxon>
        <taxon>Endopterygota</taxon>
        <taxon>Diptera</taxon>
        <taxon>Nematocera</taxon>
        <taxon>Culicoidea</taxon>
        <taxon>Culicidae</taxon>
        <taxon>Culicinae</taxon>
        <taxon>Culicini</taxon>
        <taxon>Culex</taxon>
        <taxon>Culex</taxon>
    </lineage>
</organism>
<evidence type="ECO:0000256" key="4">
    <source>
        <dbReference type="ARBA" id="ARBA00022840"/>
    </source>
</evidence>
<dbReference type="Proteomes" id="UP000002320">
    <property type="component" value="Unassembled WGS sequence"/>
</dbReference>
<dbReference type="EMBL" id="DS232006">
    <property type="protein sequence ID" value="EDS31469.1"/>
    <property type="molecule type" value="Genomic_DNA"/>
</dbReference>
<keyword evidence="3" id="KW-0347">Helicase</keyword>
<evidence type="ECO:0000313" key="7">
    <source>
        <dbReference type="Proteomes" id="UP000002320"/>
    </source>
</evidence>
<dbReference type="GO" id="GO:0000812">
    <property type="term" value="C:Swr1 complex"/>
    <property type="evidence" value="ECO:0007669"/>
    <property type="project" value="TreeGrafter"/>
</dbReference>
<dbReference type="GO" id="GO:0042393">
    <property type="term" value="F:histone binding"/>
    <property type="evidence" value="ECO:0007669"/>
    <property type="project" value="TreeGrafter"/>
</dbReference>
<protein>
    <submittedName>
        <fullName evidence="5 6">E1a binding protein P400</fullName>
    </submittedName>
</protein>
<accession>B0WN50</accession>
<dbReference type="STRING" id="7176.B0WN50"/>
<reference evidence="6" key="2">
    <citation type="submission" date="2021-02" db="UniProtKB">
        <authorList>
            <consortium name="EnsemblMetazoa"/>
        </authorList>
    </citation>
    <scope>IDENTIFICATION</scope>
    <source>
        <strain evidence="6">JHB</strain>
    </source>
</reference>
<dbReference type="GO" id="GO:0004386">
    <property type="term" value="F:helicase activity"/>
    <property type="evidence" value="ECO:0007669"/>
    <property type="project" value="UniProtKB-KW"/>
</dbReference>
<dbReference type="AlphaFoldDB" id="B0WN50"/>
<evidence type="ECO:0000256" key="3">
    <source>
        <dbReference type="ARBA" id="ARBA00022806"/>
    </source>
</evidence>
<evidence type="ECO:0000256" key="2">
    <source>
        <dbReference type="ARBA" id="ARBA00022741"/>
    </source>
</evidence>
<keyword evidence="7" id="KW-1185">Reference proteome</keyword>
<keyword evidence="2" id="KW-0547">Nucleotide-binding</keyword>
<dbReference type="EnsemblMetazoa" id="CPIJ008061-RA">
    <property type="protein sequence ID" value="CPIJ008061-PA"/>
    <property type="gene ID" value="CPIJ008061"/>
</dbReference>
<evidence type="ECO:0000313" key="5">
    <source>
        <dbReference type="EMBL" id="EDS31469.1"/>
    </source>
</evidence>
<proteinExistence type="predicted"/>
<sequence length="81" mass="9013">MYQIELAPGAPMPLHMLDVLEAFLNYPGPVILRLDATTKVKQINRSTRSGGISTESVAFYDSDSNPTRDAQGQVRCYKVRL</sequence>
<dbReference type="VEuPathDB" id="VectorBase:CPIJ008061"/>
<dbReference type="GO" id="GO:0005524">
    <property type="term" value="F:ATP binding"/>
    <property type="evidence" value="ECO:0007669"/>
    <property type="project" value="UniProtKB-KW"/>
</dbReference>
<dbReference type="InterPro" id="IPR050520">
    <property type="entry name" value="INO80/SWR1_helicase"/>
</dbReference>
<dbReference type="GO" id="GO:0016887">
    <property type="term" value="F:ATP hydrolysis activity"/>
    <property type="evidence" value="ECO:0007669"/>
    <property type="project" value="TreeGrafter"/>
</dbReference>
<dbReference type="GO" id="GO:0006338">
    <property type="term" value="P:chromatin remodeling"/>
    <property type="evidence" value="ECO:0007669"/>
    <property type="project" value="TreeGrafter"/>
</dbReference>
<keyword evidence="4" id="KW-0067">ATP-binding</keyword>
<dbReference type="InParanoid" id="B0WN50"/>
<evidence type="ECO:0000256" key="1">
    <source>
        <dbReference type="ARBA" id="ARBA00004123"/>
    </source>
</evidence>
<comment type="subcellular location">
    <subcellularLocation>
        <location evidence="1">Nucleus</location>
    </subcellularLocation>
</comment>
<reference evidence="5" key="1">
    <citation type="submission" date="2007-03" db="EMBL/GenBank/DDBJ databases">
        <title>Annotation of Culex pipiens quinquefasciatus.</title>
        <authorList>
            <consortium name="The Broad Institute Genome Sequencing Platform"/>
            <person name="Atkinson P.W."/>
            <person name="Hemingway J."/>
            <person name="Christensen B.M."/>
            <person name="Higgs S."/>
            <person name="Kodira C."/>
            <person name="Hannick L."/>
            <person name="Megy K."/>
            <person name="O'Leary S."/>
            <person name="Pearson M."/>
            <person name="Haas B.J."/>
            <person name="Mauceli E."/>
            <person name="Wortman J.R."/>
            <person name="Lee N.H."/>
            <person name="Guigo R."/>
            <person name="Stanke M."/>
            <person name="Alvarado L."/>
            <person name="Amedeo P."/>
            <person name="Antoine C.H."/>
            <person name="Arensburger P."/>
            <person name="Bidwell S.L."/>
            <person name="Crawford M."/>
            <person name="Camaro F."/>
            <person name="Devon K."/>
            <person name="Engels R."/>
            <person name="Hammond M."/>
            <person name="Howarth C."/>
            <person name="Koehrsen M."/>
            <person name="Lawson D."/>
            <person name="Montgomery P."/>
            <person name="Nene V."/>
            <person name="Nusbaum C."/>
            <person name="Puiu D."/>
            <person name="Romero-Severson J."/>
            <person name="Severson D.W."/>
            <person name="Shumway M."/>
            <person name="Sisk P."/>
            <person name="Stolte C."/>
            <person name="Zeng Q."/>
            <person name="Eisenstadt E."/>
            <person name="Fraser-Liggett C."/>
            <person name="Strausberg R."/>
            <person name="Galagan J."/>
            <person name="Birren B."/>
            <person name="Collins F.H."/>
        </authorList>
    </citation>
    <scope>NUCLEOTIDE SEQUENCE [LARGE SCALE GENOMIC DNA]</scope>
    <source>
        <strain evidence="5">JHB</strain>
    </source>
</reference>
<name>B0WN50_CULQU</name>
<evidence type="ECO:0000313" key="6">
    <source>
        <dbReference type="EnsemblMetazoa" id="CPIJ008061-PA"/>
    </source>
</evidence>
<dbReference type="eggNOG" id="KOG0391">
    <property type="taxonomic scope" value="Eukaryota"/>
</dbReference>
<keyword evidence="3" id="KW-0378">Hydrolase</keyword>
<dbReference type="GO" id="GO:0003677">
    <property type="term" value="F:DNA binding"/>
    <property type="evidence" value="ECO:0007669"/>
    <property type="project" value="UniProtKB-KW"/>
</dbReference>
<gene>
    <name evidence="6" type="primary">6040789</name>
    <name evidence="5" type="ORF">CpipJ_CPIJ008061</name>
</gene>
<dbReference type="PANTHER" id="PTHR45685:SF1">
    <property type="entry name" value="HELICASE SRCAP"/>
    <property type="match status" value="1"/>
</dbReference>